<reference evidence="2" key="1">
    <citation type="submission" date="2024-10" db="EMBL/GenBank/DDBJ databases">
        <authorList>
            <person name="Ryan C."/>
        </authorList>
    </citation>
    <scope>NUCLEOTIDE SEQUENCE [LARGE SCALE GENOMIC DNA]</scope>
</reference>
<dbReference type="AlphaFoldDB" id="A0ABC9ANX8"/>
<organism evidence="2 3">
    <name type="scientific">Urochloa decumbens</name>
    <dbReference type="NCBI Taxonomy" id="240449"/>
    <lineage>
        <taxon>Eukaryota</taxon>
        <taxon>Viridiplantae</taxon>
        <taxon>Streptophyta</taxon>
        <taxon>Embryophyta</taxon>
        <taxon>Tracheophyta</taxon>
        <taxon>Spermatophyta</taxon>
        <taxon>Magnoliopsida</taxon>
        <taxon>Liliopsida</taxon>
        <taxon>Poales</taxon>
        <taxon>Poaceae</taxon>
        <taxon>PACMAD clade</taxon>
        <taxon>Panicoideae</taxon>
        <taxon>Panicodae</taxon>
        <taxon>Paniceae</taxon>
        <taxon>Melinidinae</taxon>
        <taxon>Urochloa</taxon>
    </lineage>
</organism>
<protein>
    <recommendedName>
        <fullName evidence="1">KIB1-4 beta-propeller domain-containing protein</fullName>
    </recommendedName>
</protein>
<evidence type="ECO:0000259" key="1">
    <source>
        <dbReference type="Pfam" id="PF03478"/>
    </source>
</evidence>
<evidence type="ECO:0000313" key="3">
    <source>
        <dbReference type="Proteomes" id="UP001497457"/>
    </source>
</evidence>
<gene>
    <name evidence="2" type="ORF">URODEC1_LOCUS57073</name>
</gene>
<evidence type="ECO:0000313" key="2">
    <source>
        <dbReference type="EMBL" id="CAL4983493.1"/>
    </source>
</evidence>
<accession>A0ABC9ANX8</accession>
<dbReference type="SUPFAM" id="SSF81383">
    <property type="entry name" value="F-box domain"/>
    <property type="match status" value="1"/>
</dbReference>
<feature type="domain" description="KIB1-4 beta-propeller" evidence="1">
    <location>
        <begin position="71"/>
        <end position="361"/>
    </location>
</feature>
<name>A0ABC9ANX8_9POAL</name>
<dbReference type="Proteomes" id="UP001497457">
    <property type="component" value="Chromosome 22rd"/>
</dbReference>
<dbReference type="InterPro" id="IPR036047">
    <property type="entry name" value="F-box-like_dom_sf"/>
</dbReference>
<proteinExistence type="predicted"/>
<keyword evidence="3" id="KW-1185">Reference proteome</keyword>
<dbReference type="PANTHER" id="PTHR33110">
    <property type="entry name" value="F-BOX/KELCH-REPEAT PROTEIN-RELATED"/>
    <property type="match status" value="1"/>
</dbReference>
<dbReference type="EMBL" id="OZ075132">
    <property type="protein sequence ID" value="CAL4983493.1"/>
    <property type="molecule type" value="Genomic_DNA"/>
</dbReference>
<dbReference type="Pfam" id="PF03478">
    <property type="entry name" value="Beta-prop_KIB1-4"/>
    <property type="match status" value="1"/>
</dbReference>
<dbReference type="InterPro" id="IPR005174">
    <property type="entry name" value="KIB1-4_b-propeller"/>
</dbReference>
<sequence>MSPPPPWSDIPLELAGLVLGPLPAHADRVRFAAVCPRWRAAAHEVWPMPPPLPLLALPDDGTMYSPPLRQPFRLPATAAGFNAACGSWLLFSGTDGGCFLRNPFSNATVPLPALHRIRKRCKGRSGGQPIVSTWETNDSSKKLSVRRLLLCSPHLVAAYVVLGSCLDDGIGGLSYMAVCQPGAGSWWSVCMDDSLISEEYIVPTLAAMAFHKGTLFAVERYRGHFYTVDIGVDQSTGDPWVSRFRRVIPGSIPTGSRPSTIIPHGLGIMETQYQYQWGQLGEQLLVPTGWKEFEVFEADFQESRWTKLATIGNDQVLFLSQDYCASLCVAHLGMPGDRIVFAENRRGSWYEEESIGSCSVYDMRDRKISALQPMPLHSKHGTVRATWLFQEEPAEAAAT</sequence>
<dbReference type="PANTHER" id="PTHR33110:SF111">
    <property type="entry name" value="DUF295 DOMAIN-CONTAINING PROTEIN"/>
    <property type="match status" value="1"/>
</dbReference>
<dbReference type="CDD" id="cd09917">
    <property type="entry name" value="F-box_SF"/>
    <property type="match status" value="1"/>
</dbReference>